<dbReference type="NCBIfam" id="TIGR01853">
    <property type="entry name" value="lipid_A_lpxD"/>
    <property type="match status" value="1"/>
</dbReference>
<sequence>MAEFRERFWQPVQKMKIGEIASIIKAEVVGNQELLIESMKTLKSADSGDLTFLSNPKYNKQLRESKASACIIKEIDLPLVPEGMTAIIVNNPYFAWAQTLELFFPNITIDSNISDRAFISSTAKIGSGSFIGAGAIIEDEAEIGSNCHIYPGAYIGKKVIIGDNVKVGHAATIEYSKIGDNCIIHAGARIGQDGFGFANDYNQIIKVNQIGAVIIGNNVEIGANSCIDRGAIEDTVIEDNTKIDNLVQVAHNVKIGHSCFLAGQVGIAGSTKIGNGVMLGGQVGVVGHLELKDGVVASGASVIIKDLEKDKVVGGYPAVDINQWHRQTILLKKMVETAKSSLDSKENK</sequence>
<dbReference type="Proteomes" id="UP000837675">
    <property type="component" value="Unassembled WGS sequence"/>
</dbReference>
<evidence type="ECO:0000256" key="1">
    <source>
        <dbReference type="ARBA" id="ARBA00022516"/>
    </source>
</evidence>
<dbReference type="GO" id="GO:0016020">
    <property type="term" value="C:membrane"/>
    <property type="evidence" value="ECO:0007669"/>
    <property type="project" value="GOC"/>
</dbReference>
<dbReference type="Pfam" id="PF00132">
    <property type="entry name" value="Hexapep"/>
    <property type="match status" value="3"/>
</dbReference>
<keyword evidence="6" id="KW-0012">Acyltransferase</keyword>
<dbReference type="GO" id="GO:0016410">
    <property type="term" value="F:N-acyltransferase activity"/>
    <property type="evidence" value="ECO:0007669"/>
    <property type="project" value="InterPro"/>
</dbReference>
<evidence type="ECO:0000256" key="4">
    <source>
        <dbReference type="ARBA" id="ARBA00022737"/>
    </source>
</evidence>
<evidence type="ECO:0000259" key="7">
    <source>
        <dbReference type="Pfam" id="PF04613"/>
    </source>
</evidence>
<dbReference type="EMBL" id="CAJVAF010000092">
    <property type="protein sequence ID" value="CAG7590219.1"/>
    <property type="molecule type" value="Genomic_DNA"/>
</dbReference>
<evidence type="ECO:0000256" key="5">
    <source>
        <dbReference type="ARBA" id="ARBA00023098"/>
    </source>
</evidence>
<keyword evidence="3" id="KW-0808">Transferase</keyword>
<dbReference type="AlphaFoldDB" id="A0A8S4BVI7"/>
<comment type="caution">
    <text evidence="8">The sequence shown here is derived from an EMBL/GenBank/DDBJ whole genome shotgun (WGS) entry which is preliminary data.</text>
</comment>
<dbReference type="InterPro" id="IPR011004">
    <property type="entry name" value="Trimer_LpxA-like_sf"/>
</dbReference>
<dbReference type="CDD" id="cd03352">
    <property type="entry name" value="LbH_LpxD"/>
    <property type="match status" value="1"/>
</dbReference>
<evidence type="ECO:0000256" key="2">
    <source>
        <dbReference type="ARBA" id="ARBA00022556"/>
    </source>
</evidence>
<proteinExistence type="inferred from homology"/>
<dbReference type="Gene3D" id="3.40.1390.10">
    <property type="entry name" value="MurE/MurF, N-terminal domain"/>
    <property type="match status" value="1"/>
</dbReference>
<dbReference type="InterPro" id="IPR007691">
    <property type="entry name" value="LpxD"/>
</dbReference>
<protein>
    <submittedName>
        <fullName evidence="8">UDP-3-O-(3-hydroxymyristoyl)glucosamine N-acyltransferase</fullName>
    </submittedName>
</protein>
<dbReference type="Gene3D" id="2.160.10.10">
    <property type="entry name" value="Hexapeptide repeat proteins"/>
    <property type="match status" value="1"/>
</dbReference>
<gene>
    <name evidence="8" type="ORF">MHYMCMPASI_00268</name>
</gene>
<dbReference type="InterPro" id="IPR018357">
    <property type="entry name" value="Hexapep_transf_CS"/>
</dbReference>
<keyword evidence="4" id="KW-0677">Repeat</keyword>
<feature type="domain" description="UDP-3-O-[3-hydroxymyristoyl] glucosamine N-acyltransferase non-repeat region" evidence="7">
    <location>
        <begin position="34"/>
        <end position="102"/>
    </location>
</feature>
<evidence type="ECO:0000313" key="9">
    <source>
        <dbReference type="Proteomes" id="UP000837675"/>
    </source>
</evidence>
<dbReference type="InterPro" id="IPR001451">
    <property type="entry name" value="Hexapep"/>
</dbReference>
<dbReference type="PROSITE" id="PS00101">
    <property type="entry name" value="HEXAPEP_TRANSFERASES"/>
    <property type="match status" value="1"/>
</dbReference>
<keyword evidence="5" id="KW-0443">Lipid metabolism</keyword>
<keyword evidence="2" id="KW-0441">Lipid A biosynthesis</keyword>
<name>A0A8S4BVI7_9ACAR</name>
<dbReference type="NCBIfam" id="NF002060">
    <property type="entry name" value="PRK00892.1"/>
    <property type="match status" value="1"/>
</dbReference>
<evidence type="ECO:0000256" key="3">
    <source>
        <dbReference type="ARBA" id="ARBA00022679"/>
    </source>
</evidence>
<dbReference type="SUPFAM" id="SSF51161">
    <property type="entry name" value="Trimeric LpxA-like enzymes"/>
    <property type="match status" value="1"/>
</dbReference>
<dbReference type="Pfam" id="PF04613">
    <property type="entry name" value="LpxD"/>
    <property type="match status" value="1"/>
</dbReference>
<keyword evidence="9" id="KW-1185">Reference proteome</keyword>
<dbReference type="PANTHER" id="PTHR43378:SF2">
    <property type="entry name" value="UDP-3-O-ACYLGLUCOSAMINE N-ACYLTRANSFERASE 1, MITOCHONDRIAL-RELATED"/>
    <property type="match status" value="1"/>
</dbReference>
<dbReference type="GO" id="GO:0009245">
    <property type="term" value="P:lipid A biosynthetic process"/>
    <property type="evidence" value="ECO:0007669"/>
    <property type="project" value="UniProtKB-KW"/>
</dbReference>
<dbReference type="InterPro" id="IPR020573">
    <property type="entry name" value="UDP_GlcNAc_AcTrfase_non-rep"/>
</dbReference>
<reference evidence="8" key="1">
    <citation type="submission" date="2021-06" db="EMBL/GenBank/DDBJ databases">
        <authorList>
            <person name="Nardi T."/>
            <person name="Nardi T."/>
        </authorList>
    </citation>
    <scope>NUCLEOTIDE SEQUENCE</scope>
</reference>
<dbReference type="HAMAP" id="MF_00523">
    <property type="entry name" value="LpxD"/>
    <property type="match status" value="1"/>
</dbReference>
<organism evidence="8 9">
    <name type="scientific">Hyalomma marginatum</name>
    <dbReference type="NCBI Taxonomy" id="34627"/>
    <lineage>
        <taxon>Eukaryota</taxon>
        <taxon>Metazoa</taxon>
        <taxon>Ecdysozoa</taxon>
        <taxon>Arthropoda</taxon>
        <taxon>Chelicerata</taxon>
        <taxon>Arachnida</taxon>
        <taxon>Acari</taxon>
        <taxon>Parasitiformes</taxon>
        <taxon>Ixodida</taxon>
        <taxon>Ixodoidea</taxon>
        <taxon>Ixodidae</taxon>
        <taxon>Hyalomminae</taxon>
        <taxon>Hyalomma</taxon>
    </lineage>
</organism>
<evidence type="ECO:0000313" key="8">
    <source>
        <dbReference type="EMBL" id="CAG7590219.1"/>
    </source>
</evidence>
<dbReference type="PANTHER" id="PTHR43378">
    <property type="entry name" value="UDP-3-O-ACYLGLUCOSAMINE N-ACYLTRANSFERASE"/>
    <property type="match status" value="1"/>
</dbReference>
<accession>A0A8S4BVI7</accession>
<evidence type="ECO:0000256" key="6">
    <source>
        <dbReference type="ARBA" id="ARBA00023315"/>
    </source>
</evidence>
<keyword evidence="1" id="KW-0444">Lipid biosynthesis</keyword>